<dbReference type="InterPro" id="IPR050508">
    <property type="entry name" value="Methyltransf_Superfamily"/>
</dbReference>
<gene>
    <name evidence="3" type="ORF">CJ255_15195</name>
</gene>
<sequence>MLLCSLLQAPHSSLIRAALVAATPNGATCALDLACGSGAYTPCLAATCAPGALVLGLDRDQQALKLASVNQRLVGDGLNLPLRSAVFDLIWCSAALSLFADRAQALSEMVRILRPGGALVVTVAGERWVRRRTWPSELPPALPLPPADALGSELCDELRAAGLSHCHLSAYLLEPAGLAADAAQLPLADGFPAMPLAIGEPEPLPVLLVARAFLR</sequence>
<keyword evidence="1" id="KW-0732">Signal</keyword>
<reference evidence="4" key="1">
    <citation type="submission" date="2017-08" db="EMBL/GenBank/DDBJ databases">
        <authorList>
            <person name="Grouzdev D.S."/>
            <person name="Gaisin V.A."/>
            <person name="Rysina M.S."/>
            <person name="Gorlenko V.M."/>
        </authorList>
    </citation>
    <scope>NUCLEOTIDE SEQUENCE [LARGE SCALE GENOMIC DNA]</scope>
    <source>
        <strain evidence="4">Kir15-3F</strain>
    </source>
</reference>
<dbReference type="Pfam" id="PF08241">
    <property type="entry name" value="Methyltransf_11"/>
    <property type="match status" value="1"/>
</dbReference>
<comment type="caution">
    <text evidence="3">The sequence shown here is derived from an EMBL/GenBank/DDBJ whole genome shotgun (WGS) entry which is preliminary data.</text>
</comment>
<evidence type="ECO:0000256" key="1">
    <source>
        <dbReference type="SAM" id="SignalP"/>
    </source>
</evidence>
<proteinExistence type="predicted"/>
<dbReference type="Proteomes" id="UP000220527">
    <property type="component" value="Unassembled WGS sequence"/>
</dbReference>
<keyword evidence="4" id="KW-1185">Reference proteome</keyword>
<evidence type="ECO:0000313" key="3">
    <source>
        <dbReference type="EMBL" id="PDW02191.1"/>
    </source>
</evidence>
<organism evidence="3 4">
    <name type="scientific">Candidatus Viridilinea mediisalina</name>
    <dbReference type="NCBI Taxonomy" id="2024553"/>
    <lineage>
        <taxon>Bacteria</taxon>
        <taxon>Bacillati</taxon>
        <taxon>Chloroflexota</taxon>
        <taxon>Chloroflexia</taxon>
        <taxon>Chloroflexales</taxon>
        <taxon>Chloroflexineae</taxon>
        <taxon>Oscillochloridaceae</taxon>
        <taxon>Candidatus Viridilinea</taxon>
    </lineage>
</organism>
<feature type="signal peptide" evidence="1">
    <location>
        <begin position="1"/>
        <end position="17"/>
    </location>
</feature>
<feature type="domain" description="Methyltransferase type 11" evidence="2">
    <location>
        <begin position="31"/>
        <end position="121"/>
    </location>
</feature>
<name>A0A2A6RGX5_9CHLR</name>
<dbReference type="InterPro" id="IPR029063">
    <property type="entry name" value="SAM-dependent_MTases_sf"/>
</dbReference>
<dbReference type="SUPFAM" id="SSF53335">
    <property type="entry name" value="S-adenosyl-L-methionine-dependent methyltransferases"/>
    <property type="match status" value="1"/>
</dbReference>
<dbReference type="AlphaFoldDB" id="A0A2A6RGX5"/>
<dbReference type="InterPro" id="IPR013216">
    <property type="entry name" value="Methyltransf_11"/>
</dbReference>
<dbReference type="GO" id="GO:0008757">
    <property type="term" value="F:S-adenosylmethionine-dependent methyltransferase activity"/>
    <property type="evidence" value="ECO:0007669"/>
    <property type="project" value="InterPro"/>
</dbReference>
<dbReference type="PANTHER" id="PTHR42912">
    <property type="entry name" value="METHYLTRANSFERASE"/>
    <property type="match status" value="1"/>
</dbReference>
<feature type="chain" id="PRO_5012970022" description="Methyltransferase type 11 domain-containing protein" evidence="1">
    <location>
        <begin position="18"/>
        <end position="215"/>
    </location>
</feature>
<dbReference type="EMBL" id="NQWI01000082">
    <property type="protein sequence ID" value="PDW02191.1"/>
    <property type="molecule type" value="Genomic_DNA"/>
</dbReference>
<dbReference type="RefSeq" id="WP_097644948.1">
    <property type="nucleotide sequence ID" value="NZ_NQWI01000082.1"/>
</dbReference>
<evidence type="ECO:0000313" key="4">
    <source>
        <dbReference type="Proteomes" id="UP000220527"/>
    </source>
</evidence>
<protein>
    <recommendedName>
        <fullName evidence="2">Methyltransferase type 11 domain-containing protein</fullName>
    </recommendedName>
</protein>
<evidence type="ECO:0000259" key="2">
    <source>
        <dbReference type="Pfam" id="PF08241"/>
    </source>
</evidence>
<dbReference type="Gene3D" id="3.40.50.150">
    <property type="entry name" value="Vaccinia Virus protein VP39"/>
    <property type="match status" value="1"/>
</dbReference>
<dbReference type="CDD" id="cd02440">
    <property type="entry name" value="AdoMet_MTases"/>
    <property type="match status" value="1"/>
</dbReference>
<accession>A0A2A6RGX5</accession>
<dbReference type="OrthoDB" id="151706at2"/>